<dbReference type="InterPro" id="IPR001173">
    <property type="entry name" value="Glyco_trans_2-like"/>
</dbReference>
<keyword evidence="4" id="KW-1185">Reference proteome</keyword>
<protein>
    <submittedName>
        <fullName evidence="3">Glycosyltransferase</fullName>
    </submittedName>
</protein>
<accession>A0A516GVW6</accession>
<keyword evidence="1" id="KW-1133">Transmembrane helix</keyword>
<dbReference type="AlphaFoldDB" id="A0A516GVW6"/>
<feature type="transmembrane region" description="Helical" evidence="1">
    <location>
        <begin position="337"/>
        <end position="358"/>
    </location>
</feature>
<dbReference type="Proteomes" id="UP000319209">
    <property type="component" value="Chromosome"/>
</dbReference>
<dbReference type="GO" id="GO:0016758">
    <property type="term" value="F:hexosyltransferase activity"/>
    <property type="evidence" value="ECO:0007669"/>
    <property type="project" value="UniProtKB-ARBA"/>
</dbReference>
<evidence type="ECO:0000313" key="4">
    <source>
        <dbReference type="Proteomes" id="UP000319209"/>
    </source>
</evidence>
<evidence type="ECO:0000313" key="3">
    <source>
        <dbReference type="EMBL" id="QDO95673.1"/>
    </source>
</evidence>
<organism evidence="3 4">
    <name type="scientific">Formosa sediminum</name>
    <dbReference type="NCBI Taxonomy" id="2594004"/>
    <lineage>
        <taxon>Bacteria</taxon>
        <taxon>Pseudomonadati</taxon>
        <taxon>Bacteroidota</taxon>
        <taxon>Flavobacteriia</taxon>
        <taxon>Flavobacteriales</taxon>
        <taxon>Flavobacteriaceae</taxon>
        <taxon>Formosa</taxon>
    </lineage>
</organism>
<evidence type="ECO:0000259" key="2">
    <source>
        <dbReference type="Pfam" id="PF00535"/>
    </source>
</evidence>
<feature type="domain" description="Glycosyltransferase 2-like" evidence="2">
    <location>
        <begin position="43"/>
        <end position="177"/>
    </location>
</feature>
<dbReference type="InterPro" id="IPR029044">
    <property type="entry name" value="Nucleotide-diphossugar_trans"/>
</dbReference>
<evidence type="ECO:0000256" key="1">
    <source>
        <dbReference type="SAM" id="Phobius"/>
    </source>
</evidence>
<dbReference type="Gene3D" id="3.90.550.10">
    <property type="entry name" value="Spore Coat Polysaccharide Biosynthesis Protein SpsA, Chain A"/>
    <property type="match status" value="1"/>
</dbReference>
<name>A0A516GVW6_9FLAO</name>
<feature type="transmembrane region" description="Helical" evidence="1">
    <location>
        <begin position="281"/>
        <end position="301"/>
    </location>
</feature>
<keyword evidence="1" id="KW-0472">Membrane</keyword>
<dbReference type="Pfam" id="PF00535">
    <property type="entry name" value="Glycos_transf_2"/>
    <property type="match status" value="1"/>
</dbReference>
<dbReference type="EMBL" id="CP041637">
    <property type="protein sequence ID" value="QDO95673.1"/>
    <property type="molecule type" value="Genomic_DNA"/>
</dbReference>
<dbReference type="SUPFAM" id="SSF53448">
    <property type="entry name" value="Nucleotide-diphospho-sugar transferases"/>
    <property type="match status" value="1"/>
</dbReference>
<sequence>MLDIIFYSFVAIVFIQLFYYLVFLRTFAFLKPQPLPEQNIPVSVIVCAKNEEENLKQFLPSIIEQNYPNFQIVLINDASGDETLSVIEDFAEQHDCIKIVDVKNTEAFWANKKYALTLGIKAATHNHLLFIDADCKPVSKTWISEMTAAFQTDKSIVLGYGGYSKVKNSLLNKLIRFETVFTASQYFSYAKLGIPYMGVGRNLAYTKTLFFEANGFINHMNVRSGDDDLFVNQMATSKNTALCFSPESFTVSVPKKTLATWLKQKRRHISSAKYYKTSHQFLLGLFYLSQLLFWVVGSLLISSLYHWEIVTCLISLRILIQWIVIGKTAKKLNESDLVGLIPILEIFIILTQLVIFISNKISKPRTWK</sequence>
<dbReference type="KEGG" id="fop:FNB79_07090"/>
<keyword evidence="1" id="KW-0812">Transmembrane</keyword>
<feature type="transmembrane region" description="Helical" evidence="1">
    <location>
        <begin position="6"/>
        <end position="24"/>
    </location>
</feature>
<dbReference type="PANTHER" id="PTHR22916:SF3">
    <property type="entry name" value="UDP-GLCNAC:BETAGAL BETA-1,3-N-ACETYLGLUCOSAMINYLTRANSFERASE-LIKE PROTEIN 1"/>
    <property type="match status" value="1"/>
</dbReference>
<keyword evidence="3" id="KW-0808">Transferase</keyword>
<proteinExistence type="predicted"/>
<dbReference type="PANTHER" id="PTHR22916">
    <property type="entry name" value="GLYCOSYLTRANSFERASE"/>
    <property type="match status" value="1"/>
</dbReference>
<gene>
    <name evidence="3" type="ORF">FNB79_07090</name>
</gene>
<dbReference type="OrthoDB" id="9800276at2"/>
<reference evidence="3 4" key="1">
    <citation type="submission" date="2019-07" db="EMBL/GenBank/DDBJ databases">
        <title>Genome sequencing for Formosa sp. PS13.</title>
        <authorList>
            <person name="Park S.-J."/>
        </authorList>
    </citation>
    <scope>NUCLEOTIDE SEQUENCE [LARGE SCALE GENOMIC DNA]</scope>
    <source>
        <strain evidence="3 4">PS13</strain>
    </source>
</reference>